<feature type="transmembrane region" description="Helical" evidence="1">
    <location>
        <begin position="219"/>
        <end position="239"/>
    </location>
</feature>
<feature type="transmembrane region" description="Helical" evidence="1">
    <location>
        <begin position="38"/>
        <end position="63"/>
    </location>
</feature>
<evidence type="ECO:0000256" key="1">
    <source>
        <dbReference type="SAM" id="Phobius"/>
    </source>
</evidence>
<dbReference type="Pfam" id="PF10277">
    <property type="entry name" value="Frag1"/>
    <property type="match status" value="1"/>
</dbReference>
<protein>
    <submittedName>
        <fullName evidence="5">Post-GPI attachment to proteins factor 2</fullName>
    </submittedName>
</protein>
<sequence>MTDIVPVVVPKTKEERDKVKDRYVEDINDQYAYLDFRLLIPSCMFAALSVLVLLWAISLSYYFDAERFRTNNITAWLNVTEWAERACNMTFNDIPEHWLPSVLRIFELSVQGNVLFRIAAIVPIAIRLFHSYITKATNTLEKANNNPIYRLCNTAAPYLLLAELSSCALFSIITIRFDFPEFHRTAMFAFVISGTLHMLAHTATSLWKVTNDQKAIDQLSSAVKVVSFIGFGFAAPQFLNFQQKFINFPNCHSYVPPFHAICEYLMFICNGGFHLTTLIDNRHARLVCYPRTASGECEPLKPANFRPGGRFEYCRSWELAQRQAQLKHNALNKNSVTAHV</sequence>
<keyword evidence="1" id="KW-0472">Membrane</keyword>
<dbReference type="PANTHER" id="PTHR12892:SF8">
    <property type="entry name" value="PROTEIN CBG16685"/>
    <property type="match status" value="1"/>
</dbReference>
<evidence type="ECO:0000313" key="5">
    <source>
        <dbReference type="WBParaSite" id="TCNE_0001065201-mRNA-1"/>
    </source>
</evidence>
<dbReference type="PANTHER" id="PTHR12892">
    <property type="entry name" value="FGF RECEPTOR ACTIVATING PROTEIN 1"/>
    <property type="match status" value="1"/>
</dbReference>
<dbReference type="Proteomes" id="UP000050794">
    <property type="component" value="Unassembled WGS sequence"/>
</dbReference>
<dbReference type="GO" id="GO:0006506">
    <property type="term" value="P:GPI anchor biosynthetic process"/>
    <property type="evidence" value="ECO:0007669"/>
    <property type="project" value="TreeGrafter"/>
</dbReference>
<gene>
    <name evidence="3" type="ORF">TCNE_LOCUS10652</name>
</gene>
<evidence type="ECO:0000313" key="3">
    <source>
        <dbReference type="EMBL" id="VDM41973.1"/>
    </source>
</evidence>
<organism evidence="4 5">
    <name type="scientific">Toxocara canis</name>
    <name type="common">Canine roundworm</name>
    <dbReference type="NCBI Taxonomy" id="6265"/>
    <lineage>
        <taxon>Eukaryota</taxon>
        <taxon>Metazoa</taxon>
        <taxon>Ecdysozoa</taxon>
        <taxon>Nematoda</taxon>
        <taxon>Chromadorea</taxon>
        <taxon>Rhabditida</taxon>
        <taxon>Spirurina</taxon>
        <taxon>Ascaridomorpha</taxon>
        <taxon>Ascaridoidea</taxon>
        <taxon>Toxocaridae</taxon>
        <taxon>Toxocara</taxon>
    </lineage>
</organism>
<proteinExistence type="predicted"/>
<dbReference type="GO" id="GO:0005789">
    <property type="term" value="C:endoplasmic reticulum membrane"/>
    <property type="evidence" value="ECO:0007669"/>
    <property type="project" value="TreeGrafter"/>
</dbReference>
<feature type="transmembrane region" description="Helical" evidence="1">
    <location>
        <begin position="155"/>
        <end position="175"/>
    </location>
</feature>
<keyword evidence="1" id="KW-1133">Transmembrane helix</keyword>
<dbReference type="InterPro" id="IPR019402">
    <property type="entry name" value="CWH43_N"/>
</dbReference>
<feature type="transmembrane region" description="Helical" evidence="1">
    <location>
        <begin position="187"/>
        <end position="207"/>
    </location>
</feature>
<feature type="domain" description="CWH43-like N-terminal" evidence="2">
    <location>
        <begin position="99"/>
        <end position="280"/>
    </location>
</feature>
<dbReference type="WBParaSite" id="TCNE_0001065201-mRNA-1">
    <property type="protein sequence ID" value="TCNE_0001065201-mRNA-1"/>
    <property type="gene ID" value="TCNE_0001065201"/>
</dbReference>
<evidence type="ECO:0000259" key="2">
    <source>
        <dbReference type="Pfam" id="PF10277"/>
    </source>
</evidence>
<name>A0A183UQ82_TOXCA</name>
<keyword evidence="4" id="KW-1185">Reference proteome</keyword>
<accession>A0A183UQ82</accession>
<dbReference type="GO" id="GO:0000139">
    <property type="term" value="C:Golgi membrane"/>
    <property type="evidence" value="ECO:0007669"/>
    <property type="project" value="InterPro"/>
</dbReference>
<dbReference type="InterPro" id="IPR039545">
    <property type="entry name" value="PGAP2"/>
</dbReference>
<reference evidence="5" key="1">
    <citation type="submission" date="2016-06" db="UniProtKB">
        <authorList>
            <consortium name="WormBaseParasite"/>
        </authorList>
    </citation>
    <scope>IDENTIFICATION</scope>
</reference>
<dbReference type="AlphaFoldDB" id="A0A183UQ82"/>
<reference evidence="3 4" key="2">
    <citation type="submission" date="2018-11" db="EMBL/GenBank/DDBJ databases">
        <authorList>
            <consortium name="Pathogen Informatics"/>
        </authorList>
    </citation>
    <scope>NUCLEOTIDE SEQUENCE [LARGE SCALE GENOMIC DNA]</scope>
</reference>
<keyword evidence="1" id="KW-0812">Transmembrane</keyword>
<evidence type="ECO:0000313" key="4">
    <source>
        <dbReference type="Proteomes" id="UP000050794"/>
    </source>
</evidence>
<dbReference type="EMBL" id="UYWY01020572">
    <property type="protein sequence ID" value="VDM41973.1"/>
    <property type="molecule type" value="Genomic_DNA"/>
</dbReference>